<sequence>MQKVISKIGLGVFTVFFLLFVSTVFFGDYQLTETGVGLRMEGQQEHKTLFLSHAAQVIDQTYTNSISFTAALDDAFEKANETIQDTYALSSNTLETIIGEQLNKQFSIQEAFGRLDKEEKRSQWMTYAQWMDGRTYETPEALREDLLLNQENIAEAMIREKGFDQHQIDAWKYALAKEAYKGVIADHAILWFLLIYGGAVLGGLLYMLPLLFTAEGINQHHTFRQSMTYRGVLGIIFGAFLILFYIVLYFYPEHMVPWVRMVDPLSIALKGSEAGPFFLYGWLYTLCVVVMGIRMLIKWRDSKYHKVRTLSVMFFQVSFAFLIPEILQLLNKPYFDFKNIWPLDYTFFFDYRIDQMLSNGTLGIFMLVWGIILVLVGVPLMVYFFGKRWYCSWVCGCGGLAETLGDPYRHLSDKSLKAWKIERFTVHGVLVFAIIMTIGVLYTYFTSSSSFLGINTYSLRGVYGFLIGSIFAGVVGTGFYPMMGNRVWCRFGCPLAAYLGIVQRFKSRFRITTNGGQCISCGNCSTYCEMGIDVRWYAQRGQNIVRASCVGCGVCSAVCPRGVLKLENSDEERFNTPILIGNDSVELPH</sequence>
<evidence type="ECO:0000256" key="2">
    <source>
        <dbReference type="ARBA" id="ARBA00022485"/>
    </source>
</evidence>
<dbReference type="Proteomes" id="UP001500298">
    <property type="component" value="Unassembled WGS sequence"/>
</dbReference>
<dbReference type="PROSITE" id="PS51379">
    <property type="entry name" value="4FE4S_FER_2"/>
    <property type="match status" value="2"/>
</dbReference>
<keyword evidence="3" id="KW-0479">Metal-binding</keyword>
<keyword evidence="5" id="KW-0408">Iron</keyword>
<evidence type="ECO:0000256" key="3">
    <source>
        <dbReference type="ARBA" id="ARBA00022723"/>
    </source>
</evidence>
<dbReference type="Pfam" id="PF12801">
    <property type="entry name" value="Fer4_5"/>
    <property type="match status" value="2"/>
</dbReference>
<dbReference type="Pfam" id="PF13187">
    <property type="entry name" value="Fer4_9"/>
    <property type="match status" value="1"/>
</dbReference>
<feature type="domain" description="4Fe-4S ferredoxin-type" evidence="8">
    <location>
        <begin position="509"/>
        <end position="537"/>
    </location>
</feature>
<evidence type="ECO:0000256" key="7">
    <source>
        <dbReference type="SAM" id="Phobius"/>
    </source>
</evidence>
<keyword evidence="1" id="KW-0813">Transport</keyword>
<name>A0ABP9DE67_9BACT</name>
<dbReference type="PROSITE" id="PS00198">
    <property type="entry name" value="4FE4S_FER_1"/>
    <property type="match status" value="1"/>
</dbReference>
<dbReference type="InterPro" id="IPR017900">
    <property type="entry name" value="4Fe4S_Fe_S_CS"/>
</dbReference>
<gene>
    <name evidence="9" type="ORF">GCM10023331_26670</name>
</gene>
<evidence type="ECO:0000313" key="9">
    <source>
        <dbReference type="EMBL" id="GAA4840193.1"/>
    </source>
</evidence>
<feature type="transmembrane region" description="Helical" evidence="7">
    <location>
        <begin position="457"/>
        <end position="480"/>
    </location>
</feature>
<organism evidence="9 10">
    <name type="scientific">Algivirga pacifica</name>
    <dbReference type="NCBI Taxonomy" id="1162670"/>
    <lineage>
        <taxon>Bacteria</taxon>
        <taxon>Pseudomonadati</taxon>
        <taxon>Bacteroidota</taxon>
        <taxon>Cytophagia</taxon>
        <taxon>Cytophagales</taxon>
        <taxon>Flammeovirgaceae</taxon>
        <taxon>Algivirga</taxon>
    </lineage>
</organism>
<evidence type="ECO:0000256" key="4">
    <source>
        <dbReference type="ARBA" id="ARBA00022982"/>
    </source>
</evidence>
<keyword evidence="7" id="KW-0472">Membrane</keyword>
<keyword evidence="6" id="KW-0411">Iron-sulfur</keyword>
<evidence type="ECO:0000256" key="1">
    <source>
        <dbReference type="ARBA" id="ARBA00022448"/>
    </source>
</evidence>
<accession>A0ABP9DE67</accession>
<evidence type="ECO:0000256" key="5">
    <source>
        <dbReference type="ARBA" id="ARBA00023004"/>
    </source>
</evidence>
<keyword evidence="7" id="KW-0812">Transmembrane</keyword>
<dbReference type="EMBL" id="BAABJX010000039">
    <property type="protein sequence ID" value="GAA4840193.1"/>
    <property type="molecule type" value="Genomic_DNA"/>
</dbReference>
<dbReference type="InterPro" id="IPR051684">
    <property type="entry name" value="Electron_Trans/Redox"/>
</dbReference>
<evidence type="ECO:0000259" key="8">
    <source>
        <dbReference type="PROSITE" id="PS51379"/>
    </source>
</evidence>
<dbReference type="PANTHER" id="PTHR30176:SF3">
    <property type="entry name" value="FERREDOXIN-TYPE PROTEIN NAPH"/>
    <property type="match status" value="1"/>
</dbReference>
<comment type="caution">
    <text evidence="9">The sequence shown here is derived from an EMBL/GenBank/DDBJ whole genome shotgun (WGS) entry which is preliminary data.</text>
</comment>
<feature type="transmembrane region" description="Helical" evidence="7">
    <location>
        <begin position="277"/>
        <end position="297"/>
    </location>
</feature>
<keyword evidence="7" id="KW-1133">Transmembrane helix</keyword>
<dbReference type="Gene3D" id="3.30.70.20">
    <property type="match status" value="1"/>
</dbReference>
<evidence type="ECO:0000313" key="10">
    <source>
        <dbReference type="Proteomes" id="UP001500298"/>
    </source>
</evidence>
<protein>
    <recommendedName>
        <fullName evidence="8">4Fe-4S ferredoxin-type domain-containing protein</fullName>
    </recommendedName>
</protein>
<feature type="transmembrane region" description="Helical" evidence="7">
    <location>
        <begin position="424"/>
        <end position="445"/>
    </location>
</feature>
<dbReference type="RefSeq" id="WP_345372590.1">
    <property type="nucleotide sequence ID" value="NZ_BAABJX010000039.1"/>
</dbReference>
<reference evidence="10" key="1">
    <citation type="journal article" date="2019" name="Int. J. Syst. Evol. Microbiol.">
        <title>The Global Catalogue of Microorganisms (GCM) 10K type strain sequencing project: providing services to taxonomists for standard genome sequencing and annotation.</title>
        <authorList>
            <consortium name="The Broad Institute Genomics Platform"/>
            <consortium name="The Broad Institute Genome Sequencing Center for Infectious Disease"/>
            <person name="Wu L."/>
            <person name="Ma J."/>
        </authorList>
    </citation>
    <scope>NUCLEOTIDE SEQUENCE [LARGE SCALE GENOMIC DNA]</scope>
    <source>
        <strain evidence="10">JCM 18326</strain>
    </source>
</reference>
<feature type="transmembrane region" description="Helical" evidence="7">
    <location>
        <begin position="309"/>
        <end position="330"/>
    </location>
</feature>
<keyword evidence="4" id="KW-0249">Electron transport</keyword>
<feature type="transmembrane region" description="Helical" evidence="7">
    <location>
        <begin position="189"/>
        <end position="212"/>
    </location>
</feature>
<evidence type="ECO:0000256" key="6">
    <source>
        <dbReference type="ARBA" id="ARBA00023014"/>
    </source>
</evidence>
<feature type="transmembrane region" description="Helical" evidence="7">
    <location>
        <begin position="362"/>
        <end position="385"/>
    </location>
</feature>
<feature type="transmembrane region" description="Helical" evidence="7">
    <location>
        <begin position="232"/>
        <end position="251"/>
    </location>
</feature>
<dbReference type="SUPFAM" id="SSF54862">
    <property type="entry name" value="4Fe-4S ferredoxins"/>
    <property type="match status" value="1"/>
</dbReference>
<dbReference type="PANTHER" id="PTHR30176">
    <property type="entry name" value="FERREDOXIN-TYPE PROTEIN NAPH"/>
    <property type="match status" value="1"/>
</dbReference>
<proteinExistence type="predicted"/>
<feature type="domain" description="4Fe-4S ferredoxin-type" evidence="8">
    <location>
        <begin position="540"/>
        <end position="569"/>
    </location>
</feature>
<dbReference type="InterPro" id="IPR017896">
    <property type="entry name" value="4Fe4S_Fe-S-bd"/>
</dbReference>
<keyword evidence="2" id="KW-0004">4Fe-4S</keyword>
<keyword evidence="10" id="KW-1185">Reference proteome</keyword>